<evidence type="ECO:0000259" key="3">
    <source>
        <dbReference type="Pfam" id="PF07583"/>
    </source>
</evidence>
<protein>
    <submittedName>
        <fullName evidence="6">Planctomycete cytochrome C</fullName>
    </submittedName>
</protein>
<keyword evidence="2" id="KW-0732">Signal</keyword>
<dbReference type="InterPro" id="IPR036909">
    <property type="entry name" value="Cyt_c-like_dom_sf"/>
</dbReference>
<dbReference type="InterPro" id="IPR011429">
    <property type="entry name" value="Cyt_c_Planctomycete-type"/>
</dbReference>
<dbReference type="Pfam" id="PF07583">
    <property type="entry name" value="PSCyt2"/>
    <property type="match status" value="1"/>
</dbReference>
<dbReference type="AlphaFoldDB" id="A0A517T128"/>
<dbReference type="PANTHER" id="PTHR35889">
    <property type="entry name" value="CYCLOINULO-OLIGOSACCHARIDE FRUCTANOTRANSFERASE-RELATED"/>
    <property type="match status" value="1"/>
</dbReference>
<keyword evidence="7" id="KW-1185">Reference proteome</keyword>
<feature type="signal peptide" evidence="2">
    <location>
        <begin position="1"/>
        <end position="21"/>
    </location>
</feature>
<evidence type="ECO:0000259" key="4">
    <source>
        <dbReference type="Pfam" id="PF07587"/>
    </source>
</evidence>
<evidence type="ECO:0000256" key="1">
    <source>
        <dbReference type="SAM" id="MobiDB-lite"/>
    </source>
</evidence>
<dbReference type="GO" id="GO:0009055">
    <property type="term" value="F:electron transfer activity"/>
    <property type="evidence" value="ECO:0007669"/>
    <property type="project" value="InterPro"/>
</dbReference>
<evidence type="ECO:0000313" key="6">
    <source>
        <dbReference type="EMBL" id="QDT62094.1"/>
    </source>
</evidence>
<sequence length="805" mass="89984" precursor="true">MLRFIAFLGLLAWPFAGQASAVDFAHQIVPILKTHCVECHGGEEAEGGFSLNTRELFLESDAALPRKAAESHFLQLIQSDDPDAMMPPADQPRVSDEQFALLSQWVNEGMRWEPGFSFGKPRYQPPFRPRRPELPHTTGNPQHPVDRWINHYLAEHQRPALEPASDSVFLRRVHLDLVGLMPTAEQAQAFLADTSPDKRTKLVDQLLADNLGYTEHWLTFWNDLLRNDYDGTGFITGGRTQISRWLYNALLANKPFDQMVRELIAPPNKESAGFINGIKWRGTVSAGQTLPIQFSQSVSQSFLGINMKCASCHDSFIARWTLKDAYGLAAIYSDQPLELHRCDKPTGQTAQASWLFPEIGQIDPQANKQERLQQLANLMVHPENGRVPRTIVNRLWGQLMGRGIVHPLDAMQTEPWYPELLDYLAADFQDNGYDLKRTIRLIATSQAYQSRSESVQQPDATVFEFQGPNAKRLTAEQFRDIVWQITQSAPSSLDAPIERGIVAPELAKELSFASSWIWGSTVDNGAPAAGEKVLLWRSFQLKKPIEKAVLVASVDNAYTLYFNGKKALSGDNWQQLQVTDLTKQVKASGENQIVIVAENQGSSPNLAAAFCALWLKHQDGSVERIATDDSWSSSLKIPPGSGKNKWQPKLAQLEAEPARVLDSSVWKNNIDPQIGPALVKVATGQAFPIRAALLKADDFMRTLGRPNRDQIVTSRPSELTTLEALSLSTNEKLMAELQQGAQLMLDLELPPNRLIDHIYLTVLTRYPTGQEKQLVASHIADQADVSSISDVMWALFMSPEFQMVR</sequence>
<dbReference type="InterPro" id="IPR008979">
    <property type="entry name" value="Galactose-bd-like_sf"/>
</dbReference>
<dbReference type="InterPro" id="IPR011444">
    <property type="entry name" value="DUF1549"/>
</dbReference>
<proteinExistence type="predicted"/>
<dbReference type="InterPro" id="IPR022655">
    <property type="entry name" value="DUF1553"/>
</dbReference>
<feature type="domain" description="DUF1553" evidence="4">
    <location>
        <begin position="373"/>
        <end position="489"/>
    </location>
</feature>
<dbReference type="Pfam" id="PF07635">
    <property type="entry name" value="PSCyt1"/>
    <property type="match status" value="1"/>
</dbReference>
<organism evidence="6 7">
    <name type="scientific">Stieleria bergensis</name>
    <dbReference type="NCBI Taxonomy" id="2528025"/>
    <lineage>
        <taxon>Bacteria</taxon>
        <taxon>Pseudomonadati</taxon>
        <taxon>Planctomycetota</taxon>
        <taxon>Planctomycetia</taxon>
        <taxon>Pirellulales</taxon>
        <taxon>Pirellulaceae</taxon>
        <taxon>Stieleria</taxon>
    </lineage>
</organism>
<dbReference type="Proteomes" id="UP000315003">
    <property type="component" value="Chromosome"/>
</dbReference>
<dbReference type="PANTHER" id="PTHR35889:SF3">
    <property type="entry name" value="F-BOX DOMAIN-CONTAINING PROTEIN"/>
    <property type="match status" value="1"/>
</dbReference>
<dbReference type="RefSeq" id="WP_145276617.1">
    <property type="nucleotide sequence ID" value="NZ_CP036272.1"/>
</dbReference>
<evidence type="ECO:0000313" key="7">
    <source>
        <dbReference type="Proteomes" id="UP000315003"/>
    </source>
</evidence>
<dbReference type="EMBL" id="CP036272">
    <property type="protein sequence ID" value="QDT62094.1"/>
    <property type="molecule type" value="Genomic_DNA"/>
</dbReference>
<evidence type="ECO:0000256" key="2">
    <source>
        <dbReference type="SAM" id="SignalP"/>
    </source>
</evidence>
<dbReference type="SUPFAM" id="SSF46626">
    <property type="entry name" value="Cytochrome c"/>
    <property type="match status" value="1"/>
</dbReference>
<dbReference type="GO" id="GO:0020037">
    <property type="term" value="F:heme binding"/>
    <property type="evidence" value="ECO:0007669"/>
    <property type="project" value="InterPro"/>
</dbReference>
<reference evidence="6 7" key="1">
    <citation type="submission" date="2019-02" db="EMBL/GenBank/DDBJ databases">
        <title>Deep-cultivation of Planctomycetes and their phenomic and genomic characterization uncovers novel biology.</title>
        <authorList>
            <person name="Wiegand S."/>
            <person name="Jogler M."/>
            <person name="Boedeker C."/>
            <person name="Pinto D."/>
            <person name="Vollmers J."/>
            <person name="Rivas-Marin E."/>
            <person name="Kohn T."/>
            <person name="Peeters S.H."/>
            <person name="Heuer A."/>
            <person name="Rast P."/>
            <person name="Oberbeckmann S."/>
            <person name="Bunk B."/>
            <person name="Jeske O."/>
            <person name="Meyerdierks A."/>
            <person name="Storesund J.E."/>
            <person name="Kallscheuer N."/>
            <person name="Luecker S."/>
            <person name="Lage O.M."/>
            <person name="Pohl T."/>
            <person name="Merkel B.J."/>
            <person name="Hornburger P."/>
            <person name="Mueller R.-W."/>
            <person name="Bruemmer F."/>
            <person name="Labrenz M."/>
            <person name="Spormann A.M."/>
            <person name="Op den Camp H."/>
            <person name="Overmann J."/>
            <person name="Amann R."/>
            <person name="Jetten M.S.M."/>
            <person name="Mascher T."/>
            <person name="Medema M.H."/>
            <person name="Devos D.P."/>
            <person name="Kaster A.-K."/>
            <person name="Ovreas L."/>
            <person name="Rohde M."/>
            <person name="Galperin M.Y."/>
            <person name="Jogler C."/>
        </authorList>
    </citation>
    <scope>NUCLEOTIDE SEQUENCE [LARGE SCALE GENOMIC DNA]</scope>
    <source>
        <strain evidence="6 7">SV_7m_r</strain>
    </source>
</reference>
<dbReference type="Gene3D" id="2.60.120.260">
    <property type="entry name" value="Galactose-binding domain-like"/>
    <property type="match status" value="1"/>
</dbReference>
<feature type="region of interest" description="Disordered" evidence="1">
    <location>
        <begin position="122"/>
        <end position="142"/>
    </location>
</feature>
<evidence type="ECO:0000259" key="5">
    <source>
        <dbReference type="Pfam" id="PF07635"/>
    </source>
</evidence>
<feature type="domain" description="Cytochrome C Planctomycete-type" evidence="5">
    <location>
        <begin position="36"/>
        <end position="90"/>
    </location>
</feature>
<feature type="domain" description="DUF1549" evidence="3">
    <location>
        <begin position="144"/>
        <end position="334"/>
    </location>
</feature>
<dbReference type="OrthoDB" id="127107at2"/>
<name>A0A517T128_9BACT</name>
<gene>
    <name evidence="6" type="ORF">SV7mr_46410</name>
</gene>
<dbReference type="SUPFAM" id="SSF49785">
    <property type="entry name" value="Galactose-binding domain-like"/>
    <property type="match status" value="1"/>
</dbReference>
<feature type="chain" id="PRO_5021957513" evidence="2">
    <location>
        <begin position="22"/>
        <end position="805"/>
    </location>
</feature>
<dbReference type="Pfam" id="PF07587">
    <property type="entry name" value="PSD1"/>
    <property type="match status" value="1"/>
</dbReference>
<accession>A0A517T128</accession>